<evidence type="ECO:0000313" key="3">
    <source>
        <dbReference type="Proteomes" id="UP001642540"/>
    </source>
</evidence>
<feature type="transmembrane region" description="Helical" evidence="1">
    <location>
        <begin position="188"/>
        <end position="208"/>
    </location>
</feature>
<name>A0ABP1QZZ4_9HEXA</name>
<keyword evidence="1" id="KW-0812">Transmembrane</keyword>
<reference evidence="2 3" key="1">
    <citation type="submission" date="2024-08" db="EMBL/GenBank/DDBJ databases">
        <authorList>
            <person name="Cucini C."/>
            <person name="Frati F."/>
        </authorList>
    </citation>
    <scope>NUCLEOTIDE SEQUENCE [LARGE SCALE GENOMIC DNA]</scope>
</reference>
<keyword evidence="3" id="KW-1185">Reference proteome</keyword>
<comment type="caution">
    <text evidence="2">The sequence shown here is derived from an EMBL/GenBank/DDBJ whole genome shotgun (WGS) entry which is preliminary data.</text>
</comment>
<protein>
    <recommendedName>
        <fullName evidence="4">Gustatory receptor</fullName>
    </recommendedName>
</protein>
<proteinExistence type="predicted"/>
<gene>
    <name evidence="2" type="ORF">ODALV1_LOCUS17252</name>
</gene>
<evidence type="ECO:0008006" key="4">
    <source>
        <dbReference type="Google" id="ProtNLM"/>
    </source>
</evidence>
<keyword evidence="1" id="KW-1133">Transmembrane helix</keyword>
<evidence type="ECO:0000313" key="2">
    <source>
        <dbReference type="EMBL" id="CAL8116365.1"/>
    </source>
</evidence>
<sequence length="304" mass="34979">MKDFGQESDAPIVIHVASLTNSRDKRSDNVQIIVQEISRFIDEPKDVWGRNLDTPCRTRLGSMLNYIRVVCRKIASSERVQISSSGCFGWLSKAMGSRFRKYVVMLVALTAVMSTASSLFMDIGFSDWSMDDLILLRSYQSLADILVWSSENYDNLTIQIIYTTGSEQTFSTTLLGVFRVITDFCETFQNLCFVDIWLVISMLIWGLANEFNFSENTVQPDFEKHWAHYKKLRRISEMLEECMGGFLKQIHMNNLFLCTYFLLKCMEGDYDLEFWLMGVSIIKTFCAYYVAAAAVEMVSKDNNK</sequence>
<feature type="transmembrane region" description="Helical" evidence="1">
    <location>
        <begin position="274"/>
        <end position="295"/>
    </location>
</feature>
<keyword evidence="1" id="KW-0472">Membrane</keyword>
<organism evidence="2 3">
    <name type="scientific">Orchesella dallaii</name>
    <dbReference type="NCBI Taxonomy" id="48710"/>
    <lineage>
        <taxon>Eukaryota</taxon>
        <taxon>Metazoa</taxon>
        <taxon>Ecdysozoa</taxon>
        <taxon>Arthropoda</taxon>
        <taxon>Hexapoda</taxon>
        <taxon>Collembola</taxon>
        <taxon>Entomobryomorpha</taxon>
        <taxon>Entomobryoidea</taxon>
        <taxon>Orchesellidae</taxon>
        <taxon>Orchesellinae</taxon>
        <taxon>Orchesella</taxon>
    </lineage>
</organism>
<dbReference type="EMBL" id="CAXLJM020000053">
    <property type="protein sequence ID" value="CAL8116365.1"/>
    <property type="molecule type" value="Genomic_DNA"/>
</dbReference>
<feature type="transmembrane region" description="Helical" evidence="1">
    <location>
        <begin position="102"/>
        <end position="121"/>
    </location>
</feature>
<dbReference type="Proteomes" id="UP001642540">
    <property type="component" value="Unassembled WGS sequence"/>
</dbReference>
<accession>A0ABP1QZZ4</accession>
<evidence type="ECO:0000256" key="1">
    <source>
        <dbReference type="SAM" id="Phobius"/>
    </source>
</evidence>